<accession>A0A9Q1EVN0</accession>
<evidence type="ECO:0000313" key="3">
    <source>
        <dbReference type="Proteomes" id="UP001152622"/>
    </source>
</evidence>
<gene>
    <name evidence="2" type="ORF">SKAU_G00300810</name>
</gene>
<evidence type="ECO:0000313" key="2">
    <source>
        <dbReference type="EMBL" id="KAJ8345888.1"/>
    </source>
</evidence>
<proteinExistence type="predicted"/>
<evidence type="ECO:0000256" key="1">
    <source>
        <dbReference type="SAM" id="MobiDB-lite"/>
    </source>
</evidence>
<name>A0A9Q1EVN0_SYNKA</name>
<feature type="region of interest" description="Disordered" evidence="1">
    <location>
        <begin position="108"/>
        <end position="127"/>
    </location>
</feature>
<organism evidence="2 3">
    <name type="scientific">Synaphobranchus kaupii</name>
    <name type="common">Kaup's arrowtooth eel</name>
    <dbReference type="NCBI Taxonomy" id="118154"/>
    <lineage>
        <taxon>Eukaryota</taxon>
        <taxon>Metazoa</taxon>
        <taxon>Chordata</taxon>
        <taxon>Craniata</taxon>
        <taxon>Vertebrata</taxon>
        <taxon>Euteleostomi</taxon>
        <taxon>Actinopterygii</taxon>
        <taxon>Neopterygii</taxon>
        <taxon>Teleostei</taxon>
        <taxon>Anguilliformes</taxon>
        <taxon>Synaphobranchidae</taxon>
        <taxon>Synaphobranchus</taxon>
    </lineage>
</organism>
<dbReference type="EMBL" id="JAINUF010000012">
    <property type="protein sequence ID" value="KAJ8345888.1"/>
    <property type="molecule type" value="Genomic_DNA"/>
</dbReference>
<keyword evidence="3" id="KW-1185">Reference proteome</keyword>
<dbReference type="AlphaFoldDB" id="A0A9Q1EVN0"/>
<comment type="caution">
    <text evidence="2">The sequence shown here is derived from an EMBL/GenBank/DDBJ whole genome shotgun (WGS) entry which is preliminary data.</text>
</comment>
<dbReference type="Proteomes" id="UP001152622">
    <property type="component" value="Chromosome 12"/>
</dbReference>
<reference evidence="2" key="1">
    <citation type="journal article" date="2023" name="Science">
        <title>Genome structures resolve the early diversification of teleost fishes.</title>
        <authorList>
            <person name="Parey E."/>
            <person name="Louis A."/>
            <person name="Montfort J."/>
            <person name="Bouchez O."/>
            <person name="Roques C."/>
            <person name="Iampietro C."/>
            <person name="Lluch J."/>
            <person name="Castinel A."/>
            <person name="Donnadieu C."/>
            <person name="Desvignes T."/>
            <person name="Floi Bucao C."/>
            <person name="Jouanno E."/>
            <person name="Wen M."/>
            <person name="Mejri S."/>
            <person name="Dirks R."/>
            <person name="Jansen H."/>
            <person name="Henkel C."/>
            <person name="Chen W.J."/>
            <person name="Zahm M."/>
            <person name="Cabau C."/>
            <person name="Klopp C."/>
            <person name="Thompson A.W."/>
            <person name="Robinson-Rechavi M."/>
            <person name="Braasch I."/>
            <person name="Lecointre G."/>
            <person name="Bobe J."/>
            <person name="Postlethwait J.H."/>
            <person name="Berthelot C."/>
            <person name="Roest Crollius H."/>
            <person name="Guiguen Y."/>
        </authorList>
    </citation>
    <scope>NUCLEOTIDE SEQUENCE</scope>
    <source>
        <strain evidence="2">WJC10195</strain>
    </source>
</reference>
<sequence length="127" mass="13256">MSWVGEDVTSAESRARRLCGLYEATGLRTGSARSNRPVKPGCVQRGFIVFIATRRGARGAQTGPRRSGGPWVCGRLGSETLRGSLHPQTPATGRLRPVSMKLITGGTGTSQPIGAGDPPPLQALASC</sequence>
<protein>
    <submittedName>
        <fullName evidence="2">Uncharacterized protein</fullName>
    </submittedName>
</protein>